<comment type="similarity">
    <text evidence="2">Belongs to the copper/topaquinone oxidase family.</text>
</comment>
<evidence type="ECO:0000313" key="5">
    <source>
        <dbReference type="Proteomes" id="UP001152523"/>
    </source>
</evidence>
<keyword evidence="1 2" id="KW-0801">TPQ</keyword>
<evidence type="ECO:0000256" key="1">
    <source>
        <dbReference type="PIRSR" id="PIRSR600269-51"/>
    </source>
</evidence>
<accession>A0AAV0GE59</accession>
<feature type="modified residue" description="2',4',5'-topaquinone" evidence="1">
    <location>
        <position position="80"/>
    </location>
</feature>
<keyword evidence="2" id="KW-0479">Metal-binding</keyword>
<dbReference type="Pfam" id="PF01179">
    <property type="entry name" value="Cu_amine_oxid"/>
    <property type="match status" value="1"/>
</dbReference>
<dbReference type="PANTHER" id="PTHR10638:SF40">
    <property type="entry name" value="PRIMARY AMINE OXIDASE 1"/>
    <property type="match status" value="1"/>
</dbReference>
<keyword evidence="5" id="KW-1185">Reference proteome</keyword>
<reference evidence="4" key="1">
    <citation type="submission" date="2022-07" db="EMBL/GenBank/DDBJ databases">
        <authorList>
            <person name="Macas J."/>
            <person name="Novak P."/>
            <person name="Neumann P."/>
        </authorList>
    </citation>
    <scope>NUCLEOTIDE SEQUENCE</scope>
</reference>
<gene>
    <name evidence="4" type="ORF">CEPIT_LOCUS42821</name>
</gene>
<dbReference type="AlphaFoldDB" id="A0AAV0GE59"/>
<keyword evidence="2" id="KW-0186">Copper</keyword>
<dbReference type="GO" id="GO:0005507">
    <property type="term" value="F:copper ion binding"/>
    <property type="evidence" value="ECO:0007669"/>
    <property type="project" value="InterPro"/>
</dbReference>
<dbReference type="InterPro" id="IPR049947">
    <property type="entry name" value="Cu_Am_Ox_Cu-bd"/>
</dbReference>
<feature type="domain" description="Copper amine oxidase catalytic" evidence="3">
    <location>
        <begin position="1"/>
        <end position="311"/>
    </location>
</feature>
<dbReference type="EC" id="1.4.3.-" evidence="2"/>
<dbReference type="PANTHER" id="PTHR10638">
    <property type="entry name" value="COPPER AMINE OXIDASE"/>
    <property type="match status" value="1"/>
</dbReference>
<dbReference type="InterPro" id="IPR015798">
    <property type="entry name" value="Cu_amine_oxidase_C"/>
</dbReference>
<evidence type="ECO:0000313" key="4">
    <source>
        <dbReference type="EMBL" id="CAH9146222.1"/>
    </source>
</evidence>
<evidence type="ECO:0000256" key="2">
    <source>
        <dbReference type="RuleBase" id="RU000672"/>
    </source>
</evidence>
<sequence>MASSLVPLLDCPANAVYIDGYIVGVDGQAFPIPNAICIFEHYTGQVSWRHTNYGDGTNQVTNGQQEVNLIARMVATVGNYDYILDWEFKQSGSIKIGVSLSGVLQLKGVPYATSQTVKEDVYGTLVANYTVGSNHDHFVTYYLDLDIDGHSNSFVKAKMKPEAVTDPTLSPRKSYWRVIKETVPREAQARVRLDSEPAELLIVNPNKKTELGNHVGYKLVAGPSAYSLLSDKDYPQIRAAYTKYQVWVTRYNASEKWAAGLYTIQSHGDDGLATWSRRNRPIENKDIVMWYTLGFHHVPVQEDFPVMPIVSMREIPHQSHKKLMQYQESRQEGCRSALNNSYIVGLGNMLFFLL</sequence>
<dbReference type="InterPro" id="IPR000269">
    <property type="entry name" value="Cu_amine_oxidase"/>
</dbReference>
<keyword evidence="2" id="KW-0560">Oxidoreductase</keyword>
<dbReference type="EMBL" id="CAMAPF010001096">
    <property type="protein sequence ID" value="CAH9146222.1"/>
    <property type="molecule type" value="Genomic_DNA"/>
</dbReference>
<dbReference type="Proteomes" id="UP001152523">
    <property type="component" value="Unassembled WGS sequence"/>
</dbReference>
<comment type="caution">
    <text evidence="4">The sequence shown here is derived from an EMBL/GenBank/DDBJ whole genome shotgun (WGS) entry which is preliminary data.</text>
</comment>
<dbReference type="GO" id="GO:0008131">
    <property type="term" value="F:primary methylamine oxidase activity"/>
    <property type="evidence" value="ECO:0007669"/>
    <property type="project" value="InterPro"/>
</dbReference>
<evidence type="ECO:0000259" key="3">
    <source>
        <dbReference type="Pfam" id="PF01179"/>
    </source>
</evidence>
<dbReference type="GO" id="GO:0009308">
    <property type="term" value="P:amine metabolic process"/>
    <property type="evidence" value="ECO:0007669"/>
    <property type="project" value="UniProtKB-UniRule"/>
</dbReference>
<name>A0AAV0GE59_9ASTE</name>
<dbReference type="SUPFAM" id="SSF49998">
    <property type="entry name" value="Amine oxidase catalytic domain"/>
    <property type="match status" value="1"/>
</dbReference>
<dbReference type="PROSITE" id="PS01165">
    <property type="entry name" value="COPPER_AMINE_OXID_2"/>
    <property type="match status" value="1"/>
</dbReference>
<dbReference type="InterPro" id="IPR036460">
    <property type="entry name" value="Cu_amine_oxidase_C_sf"/>
</dbReference>
<comment type="PTM">
    <text evidence="1 2">Topaquinone (TPQ) is generated by copper-dependent autoxidation of a specific tyrosyl residue.</text>
</comment>
<organism evidence="4 5">
    <name type="scientific">Cuscuta epithymum</name>
    <dbReference type="NCBI Taxonomy" id="186058"/>
    <lineage>
        <taxon>Eukaryota</taxon>
        <taxon>Viridiplantae</taxon>
        <taxon>Streptophyta</taxon>
        <taxon>Embryophyta</taxon>
        <taxon>Tracheophyta</taxon>
        <taxon>Spermatophyta</taxon>
        <taxon>Magnoliopsida</taxon>
        <taxon>eudicotyledons</taxon>
        <taxon>Gunneridae</taxon>
        <taxon>Pentapetalae</taxon>
        <taxon>asterids</taxon>
        <taxon>lamiids</taxon>
        <taxon>Solanales</taxon>
        <taxon>Convolvulaceae</taxon>
        <taxon>Cuscuteae</taxon>
        <taxon>Cuscuta</taxon>
        <taxon>Cuscuta subgen. Cuscuta</taxon>
    </lineage>
</organism>
<dbReference type="GO" id="GO:0048038">
    <property type="term" value="F:quinone binding"/>
    <property type="evidence" value="ECO:0007669"/>
    <property type="project" value="InterPro"/>
</dbReference>
<protein>
    <recommendedName>
        <fullName evidence="2">Amine oxidase</fullName>
        <ecNumber evidence="2">1.4.3.-</ecNumber>
    </recommendedName>
</protein>
<proteinExistence type="inferred from homology"/>
<dbReference type="Gene3D" id="2.70.98.20">
    <property type="entry name" value="Copper amine oxidase, catalytic domain"/>
    <property type="match status" value="1"/>
</dbReference>
<comment type="cofactor">
    <cofactor evidence="2">
        <name>Cu cation</name>
        <dbReference type="ChEBI" id="CHEBI:23378"/>
    </cofactor>
    <text evidence="2">Contains 1 topaquinone per subunit.</text>
</comment>